<gene>
    <name evidence="1" type="ORF">QBC46DRAFT_447746</name>
</gene>
<name>A0AAN6ND29_9PEZI</name>
<evidence type="ECO:0000313" key="1">
    <source>
        <dbReference type="EMBL" id="KAK3942553.1"/>
    </source>
</evidence>
<organism evidence="1 2">
    <name type="scientific">Diplogelasinospora grovesii</name>
    <dbReference type="NCBI Taxonomy" id="303347"/>
    <lineage>
        <taxon>Eukaryota</taxon>
        <taxon>Fungi</taxon>
        <taxon>Dikarya</taxon>
        <taxon>Ascomycota</taxon>
        <taxon>Pezizomycotina</taxon>
        <taxon>Sordariomycetes</taxon>
        <taxon>Sordariomycetidae</taxon>
        <taxon>Sordariales</taxon>
        <taxon>Diplogelasinosporaceae</taxon>
        <taxon>Diplogelasinospora</taxon>
    </lineage>
</organism>
<dbReference type="Proteomes" id="UP001303473">
    <property type="component" value="Unassembled WGS sequence"/>
</dbReference>
<dbReference type="AlphaFoldDB" id="A0AAN6ND29"/>
<comment type="caution">
    <text evidence="1">The sequence shown here is derived from an EMBL/GenBank/DDBJ whole genome shotgun (WGS) entry which is preliminary data.</text>
</comment>
<keyword evidence="2" id="KW-1185">Reference proteome</keyword>
<protein>
    <submittedName>
        <fullName evidence="1">Uncharacterized protein</fullName>
    </submittedName>
</protein>
<accession>A0AAN6ND29</accession>
<dbReference type="EMBL" id="MU853773">
    <property type="protein sequence ID" value="KAK3942553.1"/>
    <property type="molecule type" value="Genomic_DNA"/>
</dbReference>
<reference evidence="2" key="1">
    <citation type="journal article" date="2023" name="Mol. Phylogenet. Evol.">
        <title>Genome-scale phylogeny and comparative genomics of the fungal order Sordariales.</title>
        <authorList>
            <person name="Hensen N."/>
            <person name="Bonometti L."/>
            <person name="Westerberg I."/>
            <person name="Brannstrom I.O."/>
            <person name="Guillou S."/>
            <person name="Cros-Aarteil S."/>
            <person name="Calhoun S."/>
            <person name="Haridas S."/>
            <person name="Kuo A."/>
            <person name="Mondo S."/>
            <person name="Pangilinan J."/>
            <person name="Riley R."/>
            <person name="LaButti K."/>
            <person name="Andreopoulos B."/>
            <person name="Lipzen A."/>
            <person name="Chen C."/>
            <person name="Yan M."/>
            <person name="Daum C."/>
            <person name="Ng V."/>
            <person name="Clum A."/>
            <person name="Steindorff A."/>
            <person name="Ohm R.A."/>
            <person name="Martin F."/>
            <person name="Silar P."/>
            <person name="Natvig D.O."/>
            <person name="Lalanne C."/>
            <person name="Gautier V."/>
            <person name="Ament-Velasquez S.L."/>
            <person name="Kruys A."/>
            <person name="Hutchinson M.I."/>
            <person name="Powell A.J."/>
            <person name="Barry K."/>
            <person name="Miller A.N."/>
            <person name="Grigoriev I.V."/>
            <person name="Debuchy R."/>
            <person name="Gladieux P."/>
            <person name="Hiltunen Thoren M."/>
            <person name="Johannesson H."/>
        </authorList>
    </citation>
    <scope>NUCLEOTIDE SEQUENCE [LARGE SCALE GENOMIC DNA]</scope>
    <source>
        <strain evidence="2">CBS 340.73</strain>
    </source>
</reference>
<proteinExistence type="predicted"/>
<evidence type="ECO:0000313" key="2">
    <source>
        <dbReference type="Proteomes" id="UP001303473"/>
    </source>
</evidence>
<sequence>MARTRRDQVVTWTRFYYPLDKPLPDVNDGLNKDTDCWKRCFHALYHWEGIEGYRYGAIGRIEENPEEALLITVWNCDENLKGFTEALVFSDFLQCINYTDQPGNGLPECLALEEGAPESSFAVVESDIDNPYFDGWVSIFTLTFPAPADDKRELVWKVHRGARGIFKVHELPDHGTGLQKGWLRGRQVVDGVSVETAFLIRMWQGPDGEDLMEKIATKPKEKWVEEDLQSLGAVRIKEEHVDLVSLLRDL</sequence>